<name>A0A1H0MJL6_9SPHI</name>
<dbReference type="Pfam" id="PF18563">
    <property type="entry name" value="TubC_N"/>
    <property type="match status" value="1"/>
</dbReference>
<reference evidence="3" key="1">
    <citation type="submission" date="2016-10" db="EMBL/GenBank/DDBJ databases">
        <authorList>
            <person name="Varghese N."/>
            <person name="Submissions S."/>
        </authorList>
    </citation>
    <scope>NUCLEOTIDE SEQUENCE [LARGE SCALE GENOMIC DNA]</scope>
    <source>
        <strain evidence="3">DSM 19110</strain>
    </source>
</reference>
<gene>
    <name evidence="2" type="ORF">SAMN05421820_1254</name>
</gene>
<proteinExistence type="predicted"/>
<protein>
    <submittedName>
        <fullName evidence="2">Condensation domain-containing protein</fullName>
    </submittedName>
</protein>
<dbReference type="SUPFAM" id="SSF52777">
    <property type="entry name" value="CoA-dependent acyltransferases"/>
    <property type="match status" value="1"/>
</dbReference>
<dbReference type="Gene3D" id="1.10.10.1830">
    <property type="entry name" value="Non-ribosomal peptide synthase, adenylation domain"/>
    <property type="match status" value="1"/>
</dbReference>
<dbReference type="AlphaFoldDB" id="A0A1H0MJL6"/>
<keyword evidence="3" id="KW-1185">Reference proteome</keyword>
<dbReference type="Proteomes" id="UP000183200">
    <property type="component" value="Unassembled WGS sequence"/>
</dbReference>
<accession>A0A1H0MJL6</accession>
<evidence type="ECO:0000313" key="2">
    <source>
        <dbReference type="EMBL" id="SDO80554.1"/>
    </source>
</evidence>
<dbReference type="InterPro" id="IPR023213">
    <property type="entry name" value="CAT-like_dom_sf"/>
</dbReference>
<feature type="non-terminal residue" evidence="2">
    <location>
        <position position="136"/>
    </location>
</feature>
<dbReference type="InterPro" id="IPR041464">
    <property type="entry name" value="TubC_N"/>
</dbReference>
<sequence>MFLNSLTPQNLNASMKDLLKKIRDNKVLVEVVDGKLKVFAKKGLIDAELIVEIKEKKDQLLSFLLNNDQSYFDGSLKSNIPRLIQDSSYVLSSSQRRLWLLSQFDGGDLAYNVMGAFVFEGELDKPAFAQSFTALI</sequence>
<evidence type="ECO:0000313" key="3">
    <source>
        <dbReference type="Proteomes" id="UP000183200"/>
    </source>
</evidence>
<organism evidence="2 3">
    <name type="scientific">Pedobacter steynii</name>
    <dbReference type="NCBI Taxonomy" id="430522"/>
    <lineage>
        <taxon>Bacteria</taxon>
        <taxon>Pseudomonadati</taxon>
        <taxon>Bacteroidota</taxon>
        <taxon>Sphingobacteriia</taxon>
        <taxon>Sphingobacteriales</taxon>
        <taxon>Sphingobacteriaceae</taxon>
        <taxon>Pedobacter</taxon>
    </lineage>
</organism>
<dbReference type="InterPro" id="IPR044894">
    <property type="entry name" value="TubC_N_sf"/>
</dbReference>
<evidence type="ECO:0000259" key="1">
    <source>
        <dbReference type="Pfam" id="PF18563"/>
    </source>
</evidence>
<dbReference type="Gene3D" id="3.30.559.10">
    <property type="entry name" value="Chloramphenicol acetyltransferase-like domain"/>
    <property type="match status" value="1"/>
</dbReference>
<dbReference type="EMBL" id="FNGY01000025">
    <property type="protein sequence ID" value="SDO80554.1"/>
    <property type="molecule type" value="Genomic_DNA"/>
</dbReference>
<feature type="domain" description="TubC N-terminal docking" evidence="1">
    <location>
        <begin position="16"/>
        <end position="64"/>
    </location>
</feature>